<keyword evidence="1" id="KW-0229">DNA integration</keyword>
<dbReference type="InterPro" id="IPR004107">
    <property type="entry name" value="Integrase_SAM-like_N"/>
</dbReference>
<proteinExistence type="predicted"/>
<dbReference type="GO" id="GO:0015074">
    <property type="term" value="P:DNA integration"/>
    <property type="evidence" value="ECO:0007669"/>
    <property type="project" value="UniProtKB-KW"/>
</dbReference>
<dbReference type="InterPro" id="IPR002104">
    <property type="entry name" value="Integrase_catalytic"/>
</dbReference>
<dbReference type="PANTHER" id="PTHR30349:SF90">
    <property type="entry name" value="TYROSINE RECOMBINASE XERD"/>
    <property type="match status" value="1"/>
</dbReference>
<reference evidence="7" key="1">
    <citation type="submission" date="2006-10" db="EMBL/GenBank/DDBJ databases">
        <title>Complete sequence of Solibacter usitatus Ellin6076.</title>
        <authorList>
            <consortium name="US DOE Joint Genome Institute"/>
            <person name="Copeland A."/>
            <person name="Lucas S."/>
            <person name="Lapidus A."/>
            <person name="Barry K."/>
            <person name="Detter J.C."/>
            <person name="Glavina del Rio T."/>
            <person name="Hammon N."/>
            <person name="Israni S."/>
            <person name="Dalin E."/>
            <person name="Tice H."/>
            <person name="Pitluck S."/>
            <person name="Thompson L.S."/>
            <person name="Brettin T."/>
            <person name="Bruce D."/>
            <person name="Han C."/>
            <person name="Tapia R."/>
            <person name="Gilna P."/>
            <person name="Schmutz J."/>
            <person name="Larimer F."/>
            <person name="Land M."/>
            <person name="Hauser L."/>
            <person name="Kyrpides N."/>
            <person name="Mikhailova N."/>
            <person name="Janssen P.H."/>
            <person name="Kuske C.R."/>
            <person name="Richardson P."/>
        </authorList>
    </citation>
    <scope>NUCLEOTIDE SEQUENCE</scope>
    <source>
        <strain evidence="7">Ellin6076</strain>
    </source>
</reference>
<protein>
    <submittedName>
        <fullName evidence="7">Phage integrase family protein</fullName>
    </submittedName>
</protein>
<evidence type="ECO:0000313" key="7">
    <source>
        <dbReference type="EMBL" id="ABJ83929.1"/>
    </source>
</evidence>
<evidence type="ECO:0000256" key="2">
    <source>
        <dbReference type="ARBA" id="ARBA00023125"/>
    </source>
</evidence>
<evidence type="ECO:0000256" key="3">
    <source>
        <dbReference type="ARBA" id="ARBA00023172"/>
    </source>
</evidence>
<dbReference type="HOGENOM" id="CLU_027562_23_3_0"/>
<dbReference type="GO" id="GO:0006310">
    <property type="term" value="P:DNA recombination"/>
    <property type="evidence" value="ECO:0007669"/>
    <property type="project" value="UniProtKB-KW"/>
</dbReference>
<dbReference type="EMBL" id="CP000473">
    <property type="protein sequence ID" value="ABJ83929.1"/>
    <property type="molecule type" value="Genomic_DNA"/>
</dbReference>
<dbReference type="Pfam" id="PF02899">
    <property type="entry name" value="Phage_int_SAM_1"/>
    <property type="match status" value="1"/>
</dbReference>
<dbReference type="GO" id="GO:0003677">
    <property type="term" value="F:DNA binding"/>
    <property type="evidence" value="ECO:0007669"/>
    <property type="project" value="UniProtKB-UniRule"/>
</dbReference>
<dbReference type="PROSITE" id="PS51898">
    <property type="entry name" value="TYR_RECOMBINASE"/>
    <property type="match status" value="1"/>
</dbReference>
<dbReference type="InterPro" id="IPR011010">
    <property type="entry name" value="DNA_brk_join_enz"/>
</dbReference>
<dbReference type="InterPro" id="IPR044068">
    <property type="entry name" value="CB"/>
</dbReference>
<gene>
    <name evidence="7" type="ordered locus">Acid_2945</name>
</gene>
<dbReference type="PANTHER" id="PTHR30349">
    <property type="entry name" value="PHAGE INTEGRASE-RELATED"/>
    <property type="match status" value="1"/>
</dbReference>
<dbReference type="KEGG" id="sus:Acid_2945"/>
<dbReference type="PROSITE" id="PS51900">
    <property type="entry name" value="CB"/>
    <property type="match status" value="1"/>
</dbReference>
<dbReference type="Pfam" id="PF00589">
    <property type="entry name" value="Phage_integrase"/>
    <property type="match status" value="1"/>
</dbReference>
<feature type="domain" description="Core-binding (CB)" evidence="6">
    <location>
        <begin position="111"/>
        <end position="195"/>
    </location>
</feature>
<dbReference type="Gene3D" id="1.10.443.10">
    <property type="entry name" value="Intergrase catalytic core"/>
    <property type="match status" value="1"/>
</dbReference>
<dbReference type="InterPro" id="IPR050090">
    <property type="entry name" value="Tyrosine_recombinase_XerCD"/>
</dbReference>
<feature type="domain" description="Tyr recombinase" evidence="5">
    <location>
        <begin position="218"/>
        <end position="402"/>
    </location>
</feature>
<keyword evidence="2 4" id="KW-0238">DNA-binding</keyword>
<name>Q023B7_SOLUE</name>
<dbReference type="InterPro" id="IPR010998">
    <property type="entry name" value="Integrase_recombinase_N"/>
</dbReference>
<dbReference type="InterPro" id="IPR013762">
    <property type="entry name" value="Integrase-like_cat_sf"/>
</dbReference>
<dbReference type="Gene3D" id="1.10.150.130">
    <property type="match status" value="1"/>
</dbReference>
<keyword evidence="3" id="KW-0233">DNA recombination</keyword>
<dbReference type="eggNOG" id="COG4974">
    <property type="taxonomic scope" value="Bacteria"/>
</dbReference>
<accession>Q023B7</accession>
<evidence type="ECO:0000256" key="1">
    <source>
        <dbReference type="ARBA" id="ARBA00022908"/>
    </source>
</evidence>
<dbReference type="STRING" id="234267.Acid_2945"/>
<evidence type="ECO:0000259" key="6">
    <source>
        <dbReference type="PROSITE" id="PS51900"/>
    </source>
</evidence>
<sequence length="406" mass="45148">MKDLVRAVDGRERAVVELWRKGHLSLGTIVIYLQWVRRFRTYCDKRKLLATEHLTAAGVRRFTRAYAGPRLRGRPSSQNSRNLAGNALHAWACALGALGVSLPQWREKCAPPLSPLMKEYCHYRHAHGGVSESTLVRDVETARGFLGQLQRRTKSIARANLADVDGFVQALAARLSKRTVADTCSSLRAFLRFLHMTGRLPTDLAGGVIALRYRIDERPPRCLPWSDVQKILRGISRTAAPGKRDYAIVLLLATYGLGAAEVLGIRLEDVDWQGGVLRVCRPKTKVSIELPLLPAVAQALSAYLRWERPPARSVPHIFLRENMPYEPITSGAIRHRIRYYAGLAGISTKVIGAHAFRRSHASRQIDSGANVKVVSDILGHRSSSSTSVYVRVALERLRAVALPVPR</sequence>
<evidence type="ECO:0000259" key="5">
    <source>
        <dbReference type="PROSITE" id="PS51898"/>
    </source>
</evidence>
<dbReference type="SUPFAM" id="SSF56349">
    <property type="entry name" value="DNA breaking-rejoining enzymes"/>
    <property type="match status" value="1"/>
</dbReference>
<organism evidence="7">
    <name type="scientific">Solibacter usitatus (strain Ellin6076)</name>
    <dbReference type="NCBI Taxonomy" id="234267"/>
    <lineage>
        <taxon>Bacteria</taxon>
        <taxon>Pseudomonadati</taxon>
        <taxon>Acidobacteriota</taxon>
        <taxon>Terriglobia</taxon>
        <taxon>Bryobacterales</taxon>
        <taxon>Solibacteraceae</taxon>
        <taxon>Candidatus Solibacter</taxon>
    </lineage>
</organism>
<dbReference type="AlphaFoldDB" id="Q023B7"/>
<dbReference type="OrthoDB" id="283809at2"/>
<evidence type="ECO:0000256" key="4">
    <source>
        <dbReference type="PROSITE-ProRule" id="PRU01248"/>
    </source>
</evidence>
<dbReference type="InParanoid" id="Q023B7"/>